<keyword evidence="3" id="KW-1185">Reference proteome</keyword>
<dbReference type="InterPro" id="IPR001633">
    <property type="entry name" value="EAL_dom"/>
</dbReference>
<comment type="caution">
    <text evidence="2">The sequence shown here is derived from an EMBL/GenBank/DDBJ whole genome shotgun (WGS) entry which is preliminary data.</text>
</comment>
<sequence>MTFEHDCERCGRPSAPEKEAGRLFIWPPLGHTRQKLRAALKDSPLTVSDISGELGLIVDLPPDRESLLATLLAGCLTRAEIRDSRSLFMVGKEDPGLAQLGQVESLEAFIAQRRGRWLQEMLHAARVTTHFQPIFHVAAPDRVFAHECLLRGIDEHGEIVSPGLMFELAMEADLVFPLDRLARITAVQNAAAQGVSSRIFINFTPAAVYDPINCLRTTVAAVEKAGLQRERIVFEVIETERIGDPNHLANVLRYYRDAGFKVALDDLGGGYAGLGLLPSLSPDFVKLDRSLIDGVSGNRIQSVVIERVTQMAHDLGIEVIAEGVEQAEDLDWLQANEVDYVQGFLLGRPAPTPYSSL</sequence>
<protein>
    <recommendedName>
        <fullName evidence="1">EAL domain-containing protein</fullName>
    </recommendedName>
</protein>
<name>A0A9X0WCE8_9GAMM</name>
<evidence type="ECO:0000259" key="1">
    <source>
        <dbReference type="PROSITE" id="PS50883"/>
    </source>
</evidence>
<dbReference type="PANTHER" id="PTHR33121:SF15">
    <property type="entry name" value="BLUE LIGHT- AND TEMPERATURE-REGULATED ANTIREPRESSOR BLUF"/>
    <property type="match status" value="1"/>
</dbReference>
<proteinExistence type="predicted"/>
<accession>A0A9X0WCE8</accession>
<dbReference type="Pfam" id="PF00563">
    <property type="entry name" value="EAL"/>
    <property type="match status" value="1"/>
</dbReference>
<organism evidence="2 3">
    <name type="scientific">Lamprobacter modestohalophilus</name>
    <dbReference type="NCBI Taxonomy" id="1064514"/>
    <lineage>
        <taxon>Bacteria</taxon>
        <taxon>Pseudomonadati</taxon>
        <taxon>Pseudomonadota</taxon>
        <taxon>Gammaproteobacteria</taxon>
        <taxon>Chromatiales</taxon>
        <taxon>Chromatiaceae</taxon>
        <taxon>Lamprobacter</taxon>
    </lineage>
</organism>
<dbReference type="CDD" id="cd01948">
    <property type="entry name" value="EAL"/>
    <property type="match status" value="1"/>
</dbReference>
<dbReference type="PANTHER" id="PTHR33121">
    <property type="entry name" value="CYCLIC DI-GMP PHOSPHODIESTERASE PDEF"/>
    <property type="match status" value="1"/>
</dbReference>
<feature type="domain" description="EAL" evidence="1">
    <location>
        <begin position="111"/>
        <end position="357"/>
    </location>
</feature>
<dbReference type="PROSITE" id="PS50883">
    <property type="entry name" value="EAL"/>
    <property type="match status" value="1"/>
</dbReference>
<evidence type="ECO:0000313" key="2">
    <source>
        <dbReference type="EMBL" id="MBK1620388.1"/>
    </source>
</evidence>
<evidence type="ECO:0000313" key="3">
    <source>
        <dbReference type="Proteomes" id="UP001138768"/>
    </source>
</evidence>
<dbReference type="AlphaFoldDB" id="A0A9X0WCE8"/>
<dbReference type="Proteomes" id="UP001138768">
    <property type="component" value="Unassembled WGS sequence"/>
</dbReference>
<dbReference type="InterPro" id="IPR050706">
    <property type="entry name" value="Cyclic-di-GMP_PDE-like"/>
</dbReference>
<dbReference type="GO" id="GO:0071111">
    <property type="term" value="F:cyclic-guanylate-specific phosphodiesterase activity"/>
    <property type="evidence" value="ECO:0007669"/>
    <property type="project" value="InterPro"/>
</dbReference>
<dbReference type="SUPFAM" id="SSF141868">
    <property type="entry name" value="EAL domain-like"/>
    <property type="match status" value="1"/>
</dbReference>
<dbReference type="SMART" id="SM00052">
    <property type="entry name" value="EAL"/>
    <property type="match status" value="1"/>
</dbReference>
<reference evidence="2 3" key="1">
    <citation type="journal article" date="2020" name="Microorganisms">
        <title>Osmotic Adaptation and Compatible Solute Biosynthesis of Phototrophic Bacteria as Revealed from Genome Analyses.</title>
        <authorList>
            <person name="Imhoff J.F."/>
            <person name="Rahn T."/>
            <person name="Kunzel S."/>
            <person name="Keller A."/>
            <person name="Neulinger S.C."/>
        </authorList>
    </citation>
    <scope>NUCLEOTIDE SEQUENCE [LARGE SCALE GENOMIC DNA]</scope>
    <source>
        <strain evidence="2 3">DSM 25653</strain>
    </source>
</reference>
<gene>
    <name evidence="2" type="ORF">CKO42_18470</name>
</gene>
<dbReference type="InterPro" id="IPR035919">
    <property type="entry name" value="EAL_sf"/>
</dbReference>
<dbReference type="EMBL" id="NRRY01000038">
    <property type="protein sequence ID" value="MBK1620388.1"/>
    <property type="molecule type" value="Genomic_DNA"/>
</dbReference>
<dbReference type="Gene3D" id="3.20.20.450">
    <property type="entry name" value="EAL domain"/>
    <property type="match status" value="1"/>
</dbReference>